<keyword evidence="2" id="KW-1185">Reference proteome</keyword>
<name>A0LQK0_SYNFM</name>
<dbReference type="Proteomes" id="UP000001784">
    <property type="component" value="Chromosome"/>
</dbReference>
<dbReference type="STRING" id="335543.Sfum_4036"/>
<organism evidence="1 2">
    <name type="scientific">Syntrophobacter fumaroxidans (strain DSM 10017 / MPOB)</name>
    <dbReference type="NCBI Taxonomy" id="335543"/>
    <lineage>
        <taxon>Bacteria</taxon>
        <taxon>Pseudomonadati</taxon>
        <taxon>Thermodesulfobacteriota</taxon>
        <taxon>Syntrophobacteria</taxon>
        <taxon>Syntrophobacterales</taxon>
        <taxon>Syntrophobacteraceae</taxon>
        <taxon>Syntrophobacter</taxon>
    </lineage>
</organism>
<dbReference type="EMBL" id="CP000478">
    <property type="protein sequence ID" value="ABK19702.1"/>
    <property type="molecule type" value="Genomic_DNA"/>
</dbReference>
<dbReference type="InParanoid" id="A0LQK0"/>
<dbReference type="eggNOG" id="COG0457">
    <property type="taxonomic scope" value="Bacteria"/>
</dbReference>
<dbReference type="KEGG" id="sfu:Sfum_4036"/>
<evidence type="ECO:0000313" key="1">
    <source>
        <dbReference type="EMBL" id="ABK19702.1"/>
    </source>
</evidence>
<gene>
    <name evidence="1" type="ordered locus">Sfum_4036</name>
</gene>
<protein>
    <submittedName>
        <fullName evidence="1">Uncharacterized protein</fullName>
    </submittedName>
</protein>
<reference evidence="1 2" key="1">
    <citation type="submission" date="2006-10" db="EMBL/GenBank/DDBJ databases">
        <title>Complete sequence of Syntrophobacter fumaroxidans MPOB.</title>
        <authorList>
            <consortium name="US DOE Joint Genome Institute"/>
            <person name="Copeland A."/>
            <person name="Lucas S."/>
            <person name="Lapidus A."/>
            <person name="Barry K."/>
            <person name="Detter J.C."/>
            <person name="Glavina del Rio T."/>
            <person name="Hammon N."/>
            <person name="Israni S."/>
            <person name="Pitluck S."/>
            <person name="Goltsman E.G."/>
            <person name="Martinez M."/>
            <person name="Schmutz J."/>
            <person name="Larimer F."/>
            <person name="Land M."/>
            <person name="Hauser L."/>
            <person name="Kyrpides N."/>
            <person name="Kim E."/>
            <person name="Boone D.R."/>
            <person name="Brockman F."/>
            <person name="Culley D."/>
            <person name="Ferry J."/>
            <person name="Gunsalus R."/>
            <person name="McInerney M.J."/>
            <person name="Morrison M."/>
            <person name="Plugge C."/>
            <person name="Rohlin L."/>
            <person name="Scholten J."/>
            <person name="Sieber J."/>
            <person name="Stams A.J.M."/>
            <person name="Worm P."/>
            <person name="Henstra A.M."/>
            <person name="Richardson P."/>
        </authorList>
    </citation>
    <scope>NUCLEOTIDE SEQUENCE [LARGE SCALE GENOMIC DNA]</scope>
    <source>
        <strain evidence="2">DSM 10017 / MPOB</strain>
    </source>
</reference>
<evidence type="ECO:0000313" key="2">
    <source>
        <dbReference type="Proteomes" id="UP000001784"/>
    </source>
</evidence>
<sequence>MRQGTIDSCRKDVVTPQPFPVHLLVELPRGAVPLDARLARTPLPGGPASAAPGGGILYGPYLEALAAFLARDSFAPLRNALSRLLDHPVPLEAVEAVRITSVKHGAIYHVARITAHVASTEYSLAANTAMEPAQQAFLENEFHVLQELQSASAPPRLPRACLLGEATYRDGSAPPRPFMLSILEWFEDFHEFHTSRGGPRKGPAVRVWAGTRDDLFLNAEQERILYGGASAILTDCLDTRDFRQIYPWHHAAGDFVVRLQGDDLRVRLITARDYRSLLALDNAPQAIWIGIAHFFLNLSMRMRLDRWEGTGDLAWAGAHILDGVIAGFVNAWSRKSEKLPQLPSAKEVMSVLRSFSEDEWLALAEIVLPQAMVEKEEIAFLEERLGTHVTELSSALAGDGFRERAGRIGA</sequence>
<proteinExistence type="predicted"/>
<dbReference type="HOGENOM" id="CLU_775510_0_0_7"/>
<dbReference type="AlphaFoldDB" id="A0LQK0"/>
<accession>A0LQK0</accession>